<feature type="region of interest" description="Disordered" evidence="2">
    <location>
        <begin position="176"/>
        <end position="333"/>
    </location>
</feature>
<evidence type="ECO:0000313" key="4">
    <source>
        <dbReference type="Proteomes" id="UP000823749"/>
    </source>
</evidence>
<dbReference type="EMBL" id="JACTNZ010000011">
    <property type="protein sequence ID" value="KAG5523994.1"/>
    <property type="molecule type" value="Genomic_DNA"/>
</dbReference>
<proteinExistence type="predicted"/>
<evidence type="ECO:0000256" key="2">
    <source>
        <dbReference type="SAM" id="MobiDB-lite"/>
    </source>
</evidence>
<sequence>MVNVPSLSRQLAQVLSNPEDESAQELITLIRRVIIPSPSLSVDATGVVHECVNLENDRQTSPQVYTNPAFEFGVPASGANHVPLGPDTIRLNENRPVTPNGALRNAGVGQGVPTVNNTIPNHYGYQELHGNGQFGHMQGNGPYSEFPEKSNEFASWWRGYIKPLFSKPVGKVLKDLALPPPPEPKKGSAKAKATSVTSSKRKGFEEEEDEEVEQTPAPKKVKRSPMPTSKATTGKDQTLKASKTAIADRTRASASKSPPEGSPPTVAKSKGSSKGAKAIVAKTPKPQDLVGGDSSDSSGGSETTPPASGEVKTTSFSLGTPKTQPSAEKKPVLLDLDDESFDQFFQTVEELVKPTASGASSSGIGSSTPSSFAPEEIIQAKEVLKAALGLGIDSVFHQDHYPSVRKSMNVLVKSQALGSNAEPALQSFLRDFPNSKRSYESATQKCALANFKLTKIDDLQQELKQGFGARDQLRTEINEAKTKCAGLLTSIQTLETELNETRQQLADHEQHEASLVQRRQELLDAAQGPLSALQLLMVEKPKVEASRDQAKVVINDAVTAWDSLKATLESEL</sequence>
<reference evidence="3" key="1">
    <citation type="submission" date="2020-08" db="EMBL/GenBank/DDBJ databases">
        <title>Plant Genome Project.</title>
        <authorList>
            <person name="Zhang R.-G."/>
        </authorList>
    </citation>
    <scope>NUCLEOTIDE SEQUENCE</scope>
    <source>
        <strain evidence="3">WSP0</strain>
        <tissue evidence="3">Leaf</tissue>
    </source>
</reference>
<accession>A0AAV6IA91</accession>
<feature type="compositionally biased region" description="Low complexity" evidence="2">
    <location>
        <begin position="291"/>
        <end position="301"/>
    </location>
</feature>
<feature type="compositionally biased region" description="Polar residues" evidence="2">
    <location>
        <begin position="226"/>
        <end position="241"/>
    </location>
</feature>
<name>A0AAV6IA91_9ERIC</name>
<comment type="caution">
    <text evidence="3">The sequence shown here is derived from an EMBL/GenBank/DDBJ whole genome shotgun (WGS) entry which is preliminary data.</text>
</comment>
<dbReference type="Proteomes" id="UP000823749">
    <property type="component" value="Chromosome 11"/>
</dbReference>
<evidence type="ECO:0000256" key="1">
    <source>
        <dbReference type="SAM" id="Coils"/>
    </source>
</evidence>
<dbReference type="AlphaFoldDB" id="A0AAV6IA91"/>
<organism evidence="3 4">
    <name type="scientific">Rhododendron griersonianum</name>
    <dbReference type="NCBI Taxonomy" id="479676"/>
    <lineage>
        <taxon>Eukaryota</taxon>
        <taxon>Viridiplantae</taxon>
        <taxon>Streptophyta</taxon>
        <taxon>Embryophyta</taxon>
        <taxon>Tracheophyta</taxon>
        <taxon>Spermatophyta</taxon>
        <taxon>Magnoliopsida</taxon>
        <taxon>eudicotyledons</taxon>
        <taxon>Gunneridae</taxon>
        <taxon>Pentapetalae</taxon>
        <taxon>asterids</taxon>
        <taxon>Ericales</taxon>
        <taxon>Ericaceae</taxon>
        <taxon>Ericoideae</taxon>
        <taxon>Rhodoreae</taxon>
        <taxon>Rhododendron</taxon>
    </lineage>
</organism>
<feature type="coiled-coil region" evidence="1">
    <location>
        <begin position="456"/>
        <end position="518"/>
    </location>
</feature>
<feature type="compositionally biased region" description="Polar residues" evidence="2">
    <location>
        <begin position="302"/>
        <end position="326"/>
    </location>
</feature>
<protein>
    <submittedName>
        <fullName evidence="3">Uncharacterized protein</fullName>
    </submittedName>
</protein>
<keyword evidence="4" id="KW-1185">Reference proteome</keyword>
<gene>
    <name evidence="3" type="ORF">RHGRI_030860</name>
</gene>
<evidence type="ECO:0000313" key="3">
    <source>
        <dbReference type="EMBL" id="KAG5523994.1"/>
    </source>
</evidence>
<keyword evidence="1" id="KW-0175">Coiled coil</keyword>
<feature type="compositionally biased region" description="Low complexity" evidence="2">
    <location>
        <begin position="267"/>
        <end position="278"/>
    </location>
</feature>